<dbReference type="Proteomes" id="UP001234581">
    <property type="component" value="Unassembled WGS sequence"/>
</dbReference>
<dbReference type="GO" id="GO:0006629">
    <property type="term" value="P:lipid metabolic process"/>
    <property type="evidence" value="ECO:0007669"/>
    <property type="project" value="InterPro"/>
</dbReference>
<feature type="domain" description="Fungal lipase-type" evidence="2">
    <location>
        <begin position="547"/>
        <end position="651"/>
    </location>
</feature>
<dbReference type="Pfam" id="PF01764">
    <property type="entry name" value="Lipase_3"/>
    <property type="match status" value="1"/>
</dbReference>
<dbReference type="Gene3D" id="3.40.50.1820">
    <property type="entry name" value="alpha/beta hydrolase"/>
    <property type="match status" value="1"/>
</dbReference>
<evidence type="ECO:0000313" key="4">
    <source>
        <dbReference type="Proteomes" id="UP001234581"/>
    </source>
</evidence>
<sequence>MPRRTPVSTTTTTTTPITPSSSSSPSRLKRSIRGVRNLLTFRHLDRWHDEPVVPCNTTPQPHTNLHADGIGNNNTTTNGLPEVAVTLTADVCGKAAMDLLTVVHHQQPPRFAAHESPLTLSSLGDVKGYVHYEPKRGVIGLGNRPPGNTKHTRSIWLTLEQYAWVVRRLQEEDELLVQQQQQNRHHSFHPIRNNNSTISPMLGILRHYESKKAQSSSSSSPTSSPRMPSSSSPISATRRLSRLVLLHPATQRITHSIRGGDPVLLLPKTLLLHAAAYIPMTKPLPPVIVTHENSHQRLYHHHHPNSTSSNSNNSTTTSGGGSTSSSSSSNSSNSSYGNHNTVATQPPPAPFQSISPDLQNRLKRYVQLAAMATHQLTLDTACHELVCLRCRTMMHDEALSYLRTIRHEKRQTFDTYPARSSLAPIRPSSAILSSTAALSSNSSSIHTTTAGIANAAAEYSYQDGYVAVDDERQEIIVTFPGTTTNGADHHSLYTTSFATVPWHEEEGIYTPEDDHHHGRNDDAGMMDRHTWRHGTHYQYQQHNRPWVLEAAAVAWRRCEMTVATALMRLCRITPCHYRVVIIGHALGGAVAALCASSLVMTGLLVDRPVTLCAIGPPRTGSHAFVSHLAEHVETIRITHPEEDPLSHLPPRTSGLVHFGTTTVVLTSAINNTPHPHAEQDIRQQYQFEGKKKQNAWILRNSSNLGWIEDQISHIWPPSVLPRQPLPSPPPPPIPSTSASLKSAATTTHNHDLNSPYTIWNIHLHAKACQSHPMSDTWLRVG</sequence>
<dbReference type="AlphaFoldDB" id="A0AAD7V6J6"/>
<feature type="compositionally biased region" description="Low complexity" evidence="1">
    <location>
        <begin position="1"/>
        <end position="26"/>
    </location>
</feature>
<feature type="compositionally biased region" description="Low complexity" evidence="1">
    <location>
        <begin position="215"/>
        <end position="235"/>
    </location>
</feature>
<organism evidence="3 4">
    <name type="scientific">Lichtheimia ornata</name>
    <dbReference type="NCBI Taxonomy" id="688661"/>
    <lineage>
        <taxon>Eukaryota</taxon>
        <taxon>Fungi</taxon>
        <taxon>Fungi incertae sedis</taxon>
        <taxon>Mucoromycota</taxon>
        <taxon>Mucoromycotina</taxon>
        <taxon>Mucoromycetes</taxon>
        <taxon>Mucorales</taxon>
        <taxon>Lichtheimiaceae</taxon>
        <taxon>Lichtheimia</taxon>
    </lineage>
</organism>
<reference evidence="3 4" key="1">
    <citation type="submission" date="2023-03" db="EMBL/GenBank/DDBJ databases">
        <title>Genome sequence of Lichtheimia ornata CBS 291.66.</title>
        <authorList>
            <person name="Mohabir J.T."/>
            <person name="Shea T.P."/>
            <person name="Kurbessoian T."/>
            <person name="Berby B."/>
            <person name="Fontaine J."/>
            <person name="Livny J."/>
            <person name="Gnirke A."/>
            <person name="Stajich J.E."/>
            <person name="Cuomo C.A."/>
        </authorList>
    </citation>
    <scope>NUCLEOTIDE SEQUENCE [LARGE SCALE GENOMIC DNA]</scope>
    <source>
        <strain evidence="3">CBS 291.66</strain>
    </source>
</reference>
<gene>
    <name evidence="3" type="ORF">O0I10_005596</name>
</gene>
<evidence type="ECO:0000313" key="3">
    <source>
        <dbReference type="EMBL" id="KAJ8658556.1"/>
    </source>
</evidence>
<evidence type="ECO:0000256" key="1">
    <source>
        <dbReference type="SAM" id="MobiDB-lite"/>
    </source>
</evidence>
<dbReference type="GeneID" id="83213008"/>
<dbReference type="EMBL" id="JARTCD010000023">
    <property type="protein sequence ID" value="KAJ8658556.1"/>
    <property type="molecule type" value="Genomic_DNA"/>
</dbReference>
<feature type="compositionally biased region" description="Low complexity" evidence="1">
    <location>
        <begin position="305"/>
        <end position="335"/>
    </location>
</feature>
<dbReference type="SUPFAM" id="SSF53474">
    <property type="entry name" value="alpha/beta-Hydrolases"/>
    <property type="match status" value="1"/>
</dbReference>
<feature type="compositionally biased region" description="Pro residues" evidence="1">
    <location>
        <begin position="723"/>
        <end position="734"/>
    </location>
</feature>
<feature type="region of interest" description="Disordered" evidence="1">
    <location>
        <begin position="1"/>
        <end position="30"/>
    </location>
</feature>
<accession>A0AAD7V6J6</accession>
<protein>
    <recommendedName>
        <fullName evidence="2">Fungal lipase-type domain-containing protein</fullName>
    </recommendedName>
</protein>
<dbReference type="InterPro" id="IPR002921">
    <property type="entry name" value="Fungal_lipase-type"/>
</dbReference>
<feature type="compositionally biased region" description="Low complexity" evidence="1">
    <location>
        <begin position="735"/>
        <end position="747"/>
    </location>
</feature>
<dbReference type="InterPro" id="IPR029058">
    <property type="entry name" value="AB_hydrolase_fold"/>
</dbReference>
<feature type="region of interest" description="Disordered" evidence="1">
    <location>
        <begin position="294"/>
        <end position="355"/>
    </location>
</feature>
<name>A0AAD7V6J6_9FUNG</name>
<dbReference type="PANTHER" id="PTHR45856:SF24">
    <property type="entry name" value="FUNGAL LIPASE-LIKE DOMAIN-CONTAINING PROTEIN"/>
    <property type="match status" value="1"/>
</dbReference>
<proteinExistence type="predicted"/>
<feature type="region of interest" description="Disordered" evidence="1">
    <location>
        <begin position="209"/>
        <end position="236"/>
    </location>
</feature>
<comment type="caution">
    <text evidence="3">The sequence shown here is derived from an EMBL/GenBank/DDBJ whole genome shotgun (WGS) entry which is preliminary data.</text>
</comment>
<keyword evidence="4" id="KW-1185">Reference proteome</keyword>
<dbReference type="InterPro" id="IPR051218">
    <property type="entry name" value="Sec_MonoDiacylglyc_Lipase"/>
</dbReference>
<evidence type="ECO:0000259" key="2">
    <source>
        <dbReference type="Pfam" id="PF01764"/>
    </source>
</evidence>
<dbReference type="PANTHER" id="PTHR45856">
    <property type="entry name" value="ALPHA/BETA-HYDROLASES SUPERFAMILY PROTEIN"/>
    <property type="match status" value="1"/>
</dbReference>
<dbReference type="RefSeq" id="XP_058343469.1">
    <property type="nucleotide sequence ID" value="XM_058485634.1"/>
</dbReference>
<feature type="region of interest" description="Disordered" evidence="1">
    <location>
        <begin position="718"/>
        <end position="747"/>
    </location>
</feature>